<gene>
    <name evidence="1" type="ORF">RUMCAL_01844</name>
</gene>
<dbReference type="STRING" id="411473.RUMCAL_01844"/>
<dbReference type="Proteomes" id="UP000016662">
    <property type="component" value="Unassembled WGS sequence"/>
</dbReference>
<protein>
    <submittedName>
        <fullName evidence="1">Uncharacterized protein</fullName>
    </submittedName>
</protein>
<reference evidence="1 2" key="1">
    <citation type="submission" date="2013-07" db="EMBL/GenBank/DDBJ databases">
        <authorList>
            <person name="Weinstock G."/>
            <person name="Sodergren E."/>
            <person name="Wylie T."/>
            <person name="Fulton L."/>
            <person name="Fulton R."/>
            <person name="Fronick C."/>
            <person name="O'Laughlin M."/>
            <person name="Godfrey J."/>
            <person name="Miner T."/>
            <person name="Herter B."/>
            <person name="Appelbaum E."/>
            <person name="Cordes M."/>
            <person name="Lek S."/>
            <person name="Wollam A."/>
            <person name="Pepin K.H."/>
            <person name="Palsikar V.B."/>
            <person name="Mitreva M."/>
            <person name="Wilson R.K."/>
        </authorList>
    </citation>
    <scope>NUCLEOTIDE SEQUENCE [LARGE SCALE GENOMIC DNA]</scope>
    <source>
        <strain evidence="1 2">ATCC 27760</strain>
    </source>
</reference>
<sequence length="47" mass="5623">MWDMIKKRKGLPRGFPHGSRFLFWYENIHQNSSLRISSNVGVCFPHF</sequence>
<dbReference type="PATRIC" id="fig|411473.3.peg.1511"/>
<proteinExistence type="predicted"/>
<accession>U2KRH3</accession>
<keyword evidence="2" id="KW-1185">Reference proteome</keyword>
<comment type="caution">
    <text evidence="1">The sequence shown here is derived from an EMBL/GenBank/DDBJ whole genome shotgun (WGS) entry which is preliminary data.</text>
</comment>
<evidence type="ECO:0000313" key="1">
    <source>
        <dbReference type="EMBL" id="ERJ94887.1"/>
    </source>
</evidence>
<organism evidence="1 2">
    <name type="scientific">Ruminococcus callidus ATCC 27760</name>
    <dbReference type="NCBI Taxonomy" id="411473"/>
    <lineage>
        <taxon>Bacteria</taxon>
        <taxon>Bacillati</taxon>
        <taxon>Bacillota</taxon>
        <taxon>Clostridia</taxon>
        <taxon>Eubacteriales</taxon>
        <taxon>Oscillospiraceae</taxon>
        <taxon>Ruminococcus</taxon>
    </lineage>
</organism>
<dbReference type="HOGENOM" id="CLU_3172828_0_0_9"/>
<evidence type="ECO:0000313" key="2">
    <source>
        <dbReference type="Proteomes" id="UP000016662"/>
    </source>
</evidence>
<dbReference type="EMBL" id="AWVF01000232">
    <property type="protein sequence ID" value="ERJ94887.1"/>
    <property type="molecule type" value="Genomic_DNA"/>
</dbReference>
<dbReference type="AlphaFoldDB" id="U2KRH3"/>
<name>U2KRH3_9FIRM</name>